<dbReference type="RefSeq" id="XP_028528234.1">
    <property type="nucleotide sequence ID" value="XM_028671597.1"/>
</dbReference>
<protein>
    <submittedName>
        <fullName evidence="2">Uncharacterized protein</fullName>
    </submittedName>
</protein>
<dbReference type="EMBL" id="CVMV01000033">
    <property type="protein sequence ID" value="CRG95423.1"/>
    <property type="molecule type" value="Genomic_DNA"/>
</dbReference>
<proteinExistence type="predicted"/>
<sequence>MNKDLKGDCLSQNCSSKISEAINKYSINTLTNSSNVELEIMKRNENKSDKTIHINDLSEVEMELKTYSSIVIDNFDTIINKDDHHDERYKYYMNKLKDNNNFKKHNKINMSDLNKNILQNIKITEEINKTKDINDLMRKIEHEEIKELISLNLKLFLIEIKKIYHTLNDFLFKEFNQNKKLSDIIKTKAHDSCEKKINKISRKQYTKINLIIKKYIILKKYYKKLCKKYKEENNMLKKIYLHNINIGQLSKEHYMKSYNINSNQNNSILIDLKKNYKKNILSNSILYKDYLNNAIFKKYILNKKDNKLIQNIIKKSQKLQLNLKKYNSRYISVYCKKPFKKWKDNIKKLKYSNNENFSYPKNCINYYDNFPTSVSIKKKKKKEDENVYELFTCDKSEIKHKNRKSLDILFKKKNLYKKNETLINLRKDNIKTDNMKESPELNKINLNNVTVRPNEKVIFDEEKLEIEEKLTKKKLRKDDILKKEEKDIIENYKKSNYKDNGKKQQERKKIFSKNEKNKSQNLEINSDKDKIVHVKKNINYFSCDSFEEKKNNLLKKKKNVCKLKHMLKNKSKLENENKNETGYENNKENNIIISCITKEDIILNKKGETNRLYQEEKILSNEKKEKTVSNKEKVDTIEKKEKADLDEIKEKVVSNKENEKKEEIVSNKEKVDSIEKKEKIDSDEKKEKVDSIEKKERIVSDEKKEKICSSKKKEKDSDEIKEKIVSIKEKENINFEEKKGKTFLDK</sequence>
<dbReference type="OrthoDB" id="372735at2759"/>
<organism evidence="2 3">
    <name type="scientific">Plasmodium gallinaceum</name>
    <dbReference type="NCBI Taxonomy" id="5849"/>
    <lineage>
        <taxon>Eukaryota</taxon>
        <taxon>Sar</taxon>
        <taxon>Alveolata</taxon>
        <taxon>Apicomplexa</taxon>
        <taxon>Aconoidasida</taxon>
        <taxon>Haemosporida</taxon>
        <taxon>Plasmodiidae</taxon>
        <taxon>Plasmodium</taxon>
        <taxon>Plasmodium (Haemamoeba)</taxon>
    </lineage>
</organism>
<feature type="region of interest" description="Disordered" evidence="1">
    <location>
        <begin position="496"/>
        <end position="524"/>
    </location>
</feature>
<reference evidence="2" key="1">
    <citation type="submission" date="2015-04" db="EMBL/GenBank/DDBJ databases">
        <authorList>
            <consortium name="Pathogen Informatics"/>
        </authorList>
    </citation>
    <scope>NUCLEOTIDE SEQUENCE [LARGE SCALE GENOMIC DNA]</scope>
    <source>
        <strain evidence="2">8A</strain>
    </source>
</reference>
<evidence type="ECO:0000256" key="1">
    <source>
        <dbReference type="SAM" id="MobiDB-lite"/>
    </source>
</evidence>
<dbReference type="VEuPathDB" id="PlasmoDB:PGAL8A_00019200"/>
<feature type="compositionally biased region" description="Basic and acidic residues" evidence="1">
    <location>
        <begin position="496"/>
        <end position="518"/>
    </location>
</feature>
<dbReference type="AlphaFoldDB" id="A0A1J1GSI4"/>
<accession>A0A1J1GSI4</accession>
<keyword evidence="3" id="KW-1185">Reference proteome</keyword>
<dbReference type="GeneID" id="39728714"/>
<name>A0A1J1GSI4_PLAGA</name>
<evidence type="ECO:0000313" key="3">
    <source>
        <dbReference type="Proteomes" id="UP000220797"/>
    </source>
</evidence>
<evidence type="ECO:0000313" key="2">
    <source>
        <dbReference type="EMBL" id="CRG95423.1"/>
    </source>
</evidence>
<dbReference type="OMA" id="VIHKEYF"/>
<feature type="region of interest" description="Disordered" evidence="1">
    <location>
        <begin position="654"/>
        <end position="719"/>
    </location>
</feature>
<gene>
    <name evidence="2" type="ORF">PGAL8A_00019200</name>
</gene>
<dbReference type="Proteomes" id="UP000220797">
    <property type="component" value="Unassembled WGS sequence"/>
</dbReference>
<comment type="caution">
    <text evidence="2">The sequence shown here is derived from an EMBL/GenBank/DDBJ whole genome shotgun (WGS) entry which is preliminary data.</text>
</comment>